<dbReference type="Proteomes" id="UP000677228">
    <property type="component" value="Unassembled WGS sequence"/>
</dbReference>
<keyword evidence="1" id="KW-0812">Transmembrane</keyword>
<dbReference type="EMBL" id="CAJOBA010007673">
    <property type="protein sequence ID" value="CAF3809017.1"/>
    <property type="molecule type" value="Genomic_DNA"/>
</dbReference>
<evidence type="ECO:0000313" key="2">
    <source>
        <dbReference type="EMBL" id="CAF1040891.1"/>
    </source>
</evidence>
<keyword evidence="1" id="KW-0472">Membrane</keyword>
<keyword evidence="1" id="KW-1133">Transmembrane helix</keyword>
<comment type="caution">
    <text evidence="3">The sequence shown here is derived from an EMBL/GenBank/DDBJ whole genome shotgun (WGS) entry which is preliminary data.</text>
</comment>
<organism evidence="3 6">
    <name type="scientific">Didymodactylos carnosus</name>
    <dbReference type="NCBI Taxonomy" id="1234261"/>
    <lineage>
        <taxon>Eukaryota</taxon>
        <taxon>Metazoa</taxon>
        <taxon>Spiralia</taxon>
        <taxon>Gnathifera</taxon>
        <taxon>Rotifera</taxon>
        <taxon>Eurotatoria</taxon>
        <taxon>Bdelloidea</taxon>
        <taxon>Philodinida</taxon>
        <taxon>Philodinidae</taxon>
        <taxon>Didymodactylos</taxon>
    </lineage>
</organism>
<dbReference type="Proteomes" id="UP000663829">
    <property type="component" value="Unassembled WGS sequence"/>
</dbReference>
<dbReference type="EMBL" id="CAJNOK010007663">
    <property type="protein sequence ID" value="CAF1040891.1"/>
    <property type="molecule type" value="Genomic_DNA"/>
</dbReference>
<dbReference type="Proteomes" id="UP000681722">
    <property type="component" value="Unassembled WGS sequence"/>
</dbReference>
<evidence type="ECO:0000256" key="1">
    <source>
        <dbReference type="SAM" id="Phobius"/>
    </source>
</evidence>
<dbReference type="EMBL" id="CAJOBC010011738">
    <property type="protein sequence ID" value="CAF4009174.1"/>
    <property type="molecule type" value="Genomic_DNA"/>
</dbReference>
<accession>A0A814ZNY4</accession>
<dbReference type="AlphaFoldDB" id="A0A814ZNY4"/>
<proteinExistence type="predicted"/>
<protein>
    <submittedName>
        <fullName evidence="3">Uncharacterized protein</fullName>
    </submittedName>
</protein>
<keyword evidence="6" id="KW-1185">Reference proteome</keyword>
<sequence length="133" mass="15745">MLLIFYSNLYISLFLFITTKIHSFIIINDTDSTNQLYPYESISNIKLPFSILKSSNNHQQYRQTINYQKQFSKLDITSLVDYMKSIYDQTNYYSSSTKNYLFRNGNTIRAIASKINLEEISHLVYEFYVSILL</sequence>
<dbReference type="Proteomes" id="UP000682733">
    <property type="component" value="Unassembled WGS sequence"/>
</dbReference>
<dbReference type="EMBL" id="CAJNOQ010010156">
    <property type="protein sequence ID" value="CAF1244394.1"/>
    <property type="molecule type" value="Genomic_DNA"/>
</dbReference>
<evidence type="ECO:0000313" key="5">
    <source>
        <dbReference type="EMBL" id="CAF4009174.1"/>
    </source>
</evidence>
<feature type="transmembrane region" description="Helical" evidence="1">
    <location>
        <begin position="6"/>
        <end position="27"/>
    </location>
</feature>
<evidence type="ECO:0000313" key="4">
    <source>
        <dbReference type="EMBL" id="CAF3809017.1"/>
    </source>
</evidence>
<reference evidence="3" key="1">
    <citation type="submission" date="2021-02" db="EMBL/GenBank/DDBJ databases">
        <authorList>
            <person name="Nowell W R."/>
        </authorList>
    </citation>
    <scope>NUCLEOTIDE SEQUENCE</scope>
</reference>
<evidence type="ECO:0000313" key="6">
    <source>
        <dbReference type="Proteomes" id="UP000663829"/>
    </source>
</evidence>
<evidence type="ECO:0000313" key="3">
    <source>
        <dbReference type="EMBL" id="CAF1244394.1"/>
    </source>
</evidence>
<name>A0A814ZNY4_9BILA</name>
<gene>
    <name evidence="3" type="ORF">GPM918_LOCUS25817</name>
    <name evidence="2" type="ORF">OVA965_LOCUS16478</name>
    <name evidence="5" type="ORF">SRO942_LOCUS25862</name>
    <name evidence="4" type="ORF">TMI583_LOCUS16486</name>
</gene>